<protein>
    <submittedName>
        <fullName evidence="1">DUF2817 domain-containing protein</fullName>
    </submittedName>
</protein>
<dbReference type="OrthoDB" id="4014363at2"/>
<dbReference type="RefSeq" id="WP_105353469.1">
    <property type="nucleotide sequence ID" value="NZ_PUIB01000011.1"/>
</dbReference>
<gene>
    <name evidence="1" type="ORF">C5Y98_09150</name>
</gene>
<proteinExistence type="predicted"/>
<comment type="caution">
    <text evidence="1">The sequence shown here is derived from an EMBL/GenBank/DDBJ whole genome shotgun (WGS) entry which is preliminary data.</text>
</comment>
<evidence type="ECO:0000313" key="1">
    <source>
        <dbReference type="EMBL" id="PQO38227.1"/>
    </source>
</evidence>
<dbReference type="Proteomes" id="UP000239388">
    <property type="component" value="Unassembled WGS sequence"/>
</dbReference>
<evidence type="ECO:0000313" key="2">
    <source>
        <dbReference type="Proteomes" id="UP000239388"/>
    </source>
</evidence>
<dbReference type="InterPro" id="IPR021259">
    <property type="entry name" value="DUF2817"/>
</dbReference>
<dbReference type="SUPFAM" id="SSF53187">
    <property type="entry name" value="Zn-dependent exopeptidases"/>
    <property type="match status" value="1"/>
</dbReference>
<organism evidence="1 2">
    <name type="scientific">Blastopirellula marina</name>
    <dbReference type="NCBI Taxonomy" id="124"/>
    <lineage>
        <taxon>Bacteria</taxon>
        <taxon>Pseudomonadati</taxon>
        <taxon>Planctomycetota</taxon>
        <taxon>Planctomycetia</taxon>
        <taxon>Pirellulales</taxon>
        <taxon>Pirellulaceae</taxon>
        <taxon>Blastopirellula</taxon>
    </lineage>
</organism>
<sequence length="361" mass="40301">MNDQDVFSPDYATARTRFCDLASKLGWQVESFPREGTGPQGEPLVTDAACSSEGDPAKVLVVSSAVHGVEGFFGSAVQWALLRRWQKEGPLPIKCLFLHGINPFGFAWRRRFDENNVDLNRNFLLPGETFAGAPETYAKLDEFLNPHRPPSSWEPFMAKAAWLIVRYGMTALRQAIATGQYEFPQGLFFGGSRPSPLQSLLAENVPRWLQGSEDVVHFDLHTGLGPKGTCKLLIDYPLNDRQRTSLAKWFGEETFEESQTSGIAYEARGGLGRWCVAQQWAPNYLYTCAEFGTYGSVTMLKGLRAENQAQHWCPPKDPRAIAAKDQLAELFCPRDSVWRSQVIQRSYELVDQAVAGLLADA</sequence>
<name>A0A2S8G1A4_9BACT</name>
<dbReference type="AlphaFoldDB" id="A0A2S8G1A4"/>
<dbReference type="Pfam" id="PF10994">
    <property type="entry name" value="DUF2817"/>
    <property type="match status" value="1"/>
</dbReference>
<reference evidence="1 2" key="1">
    <citation type="submission" date="2018-02" db="EMBL/GenBank/DDBJ databases">
        <title>Comparative genomes isolates from brazilian mangrove.</title>
        <authorList>
            <person name="Araujo J.E."/>
            <person name="Taketani R.G."/>
            <person name="Silva M.C.P."/>
            <person name="Loureco M.V."/>
            <person name="Andreote F.D."/>
        </authorList>
    </citation>
    <scope>NUCLEOTIDE SEQUENCE [LARGE SCALE GENOMIC DNA]</scope>
    <source>
        <strain evidence="1 2">NAP PRIS-MGV</strain>
    </source>
</reference>
<dbReference type="CDD" id="cd06233">
    <property type="entry name" value="M14-like"/>
    <property type="match status" value="1"/>
</dbReference>
<accession>A0A2S8G1A4</accession>
<dbReference type="EMBL" id="PUIB01000011">
    <property type="protein sequence ID" value="PQO38227.1"/>
    <property type="molecule type" value="Genomic_DNA"/>
</dbReference>
<dbReference type="Gene3D" id="3.40.630.10">
    <property type="entry name" value="Zn peptidases"/>
    <property type="match status" value="1"/>
</dbReference>